<keyword evidence="3" id="KW-0482">Metalloprotease</keyword>
<dbReference type="InterPro" id="IPR007484">
    <property type="entry name" value="Peptidase_M28"/>
</dbReference>
<dbReference type="RefSeq" id="WP_109269705.1">
    <property type="nucleotide sequence ID" value="NZ_QFFF01000001.1"/>
</dbReference>
<dbReference type="Proteomes" id="UP000245916">
    <property type="component" value="Unassembled WGS sequence"/>
</dbReference>
<dbReference type="InterPro" id="IPR013783">
    <property type="entry name" value="Ig-like_fold"/>
</dbReference>
<protein>
    <submittedName>
        <fullName evidence="6">Peptidase M28</fullName>
    </submittedName>
</protein>
<comment type="subcellular location">
    <subcellularLocation>
        <location evidence="1">Secreted</location>
    </subcellularLocation>
</comment>
<accession>A0A2U2IZQ1</accession>
<dbReference type="GO" id="GO:0006508">
    <property type="term" value="P:proteolysis"/>
    <property type="evidence" value="ECO:0007669"/>
    <property type="project" value="InterPro"/>
</dbReference>
<dbReference type="InterPro" id="IPR036116">
    <property type="entry name" value="FN3_sf"/>
</dbReference>
<keyword evidence="3" id="KW-0378">Hydrolase</keyword>
<evidence type="ECO:0000256" key="1">
    <source>
        <dbReference type="ARBA" id="ARBA00004613"/>
    </source>
</evidence>
<evidence type="ECO:0000313" key="7">
    <source>
        <dbReference type="Proteomes" id="UP000245916"/>
    </source>
</evidence>
<feature type="signal peptide" evidence="4">
    <location>
        <begin position="1"/>
        <end position="19"/>
    </location>
</feature>
<keyword evidence="7" id="KW-1185">Reference proteome</keyword>
<dbReference type="Gene3D" id="3.40.630.10">
    <property type="entry name" value="Zn peptidases"/>
    <property type="match status" value="1"/>
</dbReference>
<sequence length="449" mass="48049">MTKFALLLAAAILPVAAIAATPQEIADDVSEQQLRGTVEKLVSFGTRHTLSSQTDPKRGIGAALRWAEDEFDRYSKACGGCLTIVTPSDTVTGRRVPNPTKITDVVAVQRGTVEPNRVIIIQGHIDSRVTDVMDSTADAPGANDDGSGTAAVIEAARVLSKHKFPATIVYAALMGEEQGLLGGKVLADYAKAQGWQVEAVLNNDIIGNSCGSDGYCDDSHVRVLSEGVRGDWTKELIAAQRSRGGFNDSPSRNISRFVEGLADDLGLGLDVRQIWRTDRFGRGGDHIAFQEIGFPAVRFTVAVEDYEHQHQDLRTEKGIKYGDTIDEMDFPYLAKVTKLNVAALAALARAPMPPASEVEGAVKPDTTVSWQPAPGAAAYIIRWRPTNAASWENSLRVPGTATSHVLKGIRVDDWVFGVSSVSEDGYESPVASAVPGGAFEPWAPPAATQ</sequence>
<dbReference type="GO" id="GO:0005576">
    <property type="term" value="C:extracellular region"/>
    <property type="evidence" value="ECO:0007669"/>
    <property type="project" value="UniProtKB-SubCell"/>
</dbReference>
<evidence type="ECO:0000259" key="5">
    <source>
        <dbReference type="Pfam" id="PF04389"/>
    </source>
</evidence>
<dbReference type="AlphaFoldDB" id="A0A2U2IZQ1"/>
<keyword evidence="3" id="KW-0645">Protease</keyword>
<dbReference type="InterPro" id="IPR045175">
    <property type="entry name" value="M28_fam"/>
</dbReference>
<keyword evidence="2" id="KW-0964">Secreted</keyword>
<dbReference type="PANTHER" id="PTHR12147">
    <property type="entry name" value="METALLOPEPTIDASE M28 FAMILY MEMBER"/>
    <property type="match status" value="1"/>
</dbReference>
<evidence type="ECO:0000313" key="6">
    <source>
        <dbReference type="EMBL" id="PWG01565.1"/>
    </source>
</evidence>
<keyword evidence="4" id="KW-0732">Signal</keyword>
<gene>
    <name evidence="6" type="ORF">DF286_00775</name>
</gene>
<reference evidence="6 7" key="1">
    <citation type="submission" date="2018-05" db="EMBL/GenBank/DDBJ databases">
        <title>Genome of Sphingosinicella humi QZX222.</title>
        <authorList>
            <person name="Qiao Z."/>
            <person name="Wang G."/>
        </authorList>
    </citation>
    <scope>NUCLEOTIDE SEQUENCE [LARGE SCALE GENOMIC DNA]</scope>
    <source>
        <strain evidence="6 7">QZX222</strain>
    </source>
</reference>
<dbReference type="SUPFAM" id="SSF49265">
    <property type="entry name" value="Fibronectin type III"/>
    <property type="match status" value="1"/>
</dbReference>
<organism evidence="6 7">
    <name type="scientific">Allosphingosinicella humi</name>
    <dbReference type="NCBI Taxonomy" id="2068657"/>
    <lineage>
        <taxon>Bacteria</taxon>
        <taxon>Pseudomonadati</taxon>
        <taxon>Pseudomonadota</taxon>
        <taxon>Alphaproteobacteria</taxon>
        <taxon>Sphingomonadales</taxon>
        <taxon>Sphingomonadaceae</taxon>
        <taxon>Allosphingosinicella</taxon>
    </lineage>
</organism>
<dbReference type="OrthoDB" id="9787436at2"/>
<feature type="domain" description="Peptidase M28" evidence="5">
    <location>
        <begin position="105"/>
        <end position="312"/>
    </location>
</feature>
<dbReference type="CDD" id="cd00063">
    <property type="entry name" value="FN3"/>
    <property type="match status" value="1"/>
</dbReference>
<proteinExistence type="predicted"/>
<evidence type="ECO:0000256" key="3">
    <source>
        <dbReference type="ARBA" id="ARBA00023049"/>
    </source>
</evidence>
<dbReference type="GO" id="GO:0008235">
    <property type="term" value="F:metalloexopeptidase activity"/>
    <property type="evidence" value="ECO:0007669"/>
    <property type="project" value="InterPro"/>
</dbReference>
<name>A0A2U2IZQ1_9SPHN</name>
<evidence type="ECO:0000256" key="4">
    <source>
        <dbReference type="SAM" id="SignalP"/>
    </source>
</evidence>
<dbReference type="InterPro" id="IPR003961">
    <property type="entry name" value="FN3_dom"/>
</dbReference>
<dbReference type="SUPFAM" id="SSF53187">
    <property type="entry name" value="Zn-dependent exopeptidases"/>
    <property type="match status" value="1"/>
</dbReference>
<dbReference type="EMBL" id="QFFF01000001">
    <property type="protein sequence ID" value="PWG01565.1"/>
    <property type="molecule type" value="Genomic_DNA"/>
</dbReference>
<feature type="chain" id="PRO_5015495674" evidence="4">
    <location>
        <begin position="20"/>
        <end position="449"/>
    </location>
</feature>
<evidence type="ECO:0000256" key="2">
    <source>
        <dbReference type="ARBA" id="ARBA00022525"/>
    </source>
</evidence>
<dbReference type="Pfam" id="PF04389">
    <property type="entry name" value="Peptidase_M28"/>
    <property type="match status" value="1"/>
</dbReference>
<comment type="caution">
    <text evidence="6">The sequence shown here is derived from an EMBL/GenBank/DDBJ whole genome shotgun (WGS) entry which is preliminary data.</text>
</comment>
<dbReference type="Gene3D" id="2.60.40.10">
    <property type="entry name" value="Immunoglobulins"/>
    <property type="match status" value="1"/>
</dbReference>
<dbReference type="PANTHER" id="PTHR12147:SF26">
    <property type="entry name" value="PEPTIDASE M28 DOMAIN-CONTAINING PROTEIN"/>
    <property type="match status" value="1"/>
</dbReference>